<dbReference type="PROSITE" id="PS00956">
    <property type="entry name" value="HYDROPHOBIN"/>
    <property type="match status" value="1"/>
</dbReference>
<keyword evidence="6 7" id="KW-1015">Disulfide bond</keyword>
<organism evidence="8 9">
    <name type="scientific">Lyophyllum shimeji</name>
    <name type="common">Hon-shimeji</name>
    <name type="synonym">Tricholoma shimeji</name>
    <dbReference type="NCBI Taxonomy" id="47721"/>
    <lineage>
        <taxon>Eukaryota</taxon>
        <taxon>Fungi</taxon>
        <taxon>Dikarya</taxon>
        <taxon>Basidiomycota</taxon>
        <taxon>Agaricomycotina</taxon>
        <taxon>Agaricomycetes</taxon>
        <taxon>Agaricomycetidae</taxon>
        <taxon>Agaricales</taxon>
        <taxon>Tricholomatineae</taxon>
        <taxon>Lyophyllaceae</taxon>
        <taxon>Lyophyllum</taxon>
    </lineage>
</organism>
<evidence type="ECO:0000256" key="3">
    <source>
        <dbReference type="ARBA" id="ARBA00022512"/>
    </source>
</evidence>
<evidence type="ECO:0000256" key="7">
    <source>
        <dbReference type="RuleBase" id="RU365009"/>
    </source>
</evidence>
<dbReference type="EMBL" id="BRPK01000008">
    <property type="protein sequence ID" value="GLB40711.1"/>
    <property type="molecule type" value="Genomic_DNA"/>
</dbReference>
<accession>A0A9P3PSY8</accession>
<dbReference type="InterPro" id="IPR001338">
    <property type="entry name" value="Class_I_Hydrophobin"/>
</dbReference>
<reference evidence="8" key="1">
    <citation type="submission" date="2022-07" db="EMBL/GenBank/DDBJ databases">
        <title>The genome of Lyophyllum shimeji provides insight into the initial evolution of ectomycorrhizal fungal genome.</title>
        <authorList>
            <person name="Kobayashi Y."/>
            <person name="Shibata T."/>
            <person name="Hirakawa H."/>
            <person name="Shigenobu S."/>
            <person name="Nishiyama T."/>
            <person name="Yamada A."/>
            <person name="Hasebe M."/>
            <person name="Kawaguchi M."/>
        </authorList>
    </citation>
    <scope>NUCLEOTIDE SEQUENCE</scope>
    <source>
        <strain evidence="8">AT787</strain>
    </source>
</reference>
<keyword evidence="5 7" id="KW-0732">Signal</keyword>
<evidence type="ECO:0000256" key="1">
    <source>
        <dbReference type="ARBA" id="ARBA00004191"/>
    </source>
</evidence>
<dbReference type="InterPro" id="IPR019778">
    <property type="entry name" value="Class_I_Hydrophobin_CS"/>
</dbReference>
<dbReference type="GO" id="GO:0009277">
    <property type="term" value="C:fungal-type cell wall"/>
    <property type="evidence" value="ECO:0007669"/>
    <property type="project" value="InterPro"/>
</dbReference>
<evidence type="ECO:0000256" key="2">
    <source>
        <dbReference type="ARBA" id="ARBA00010446"/>
    </source>
</evidence>
<comment type="similarity">
    <text evidence="2 7">Belongs to the fungal hydrophobin family.</text>
</comment>
<evidence type="ECO:0000256" key="5">
    <source>
        <dbReference type="ARBA" id="ARBA00022729"/>
    </source>
</evidence>
<comment type="caution">
    <text evidence="8">The sequence shown here is derived from an EMBL/GenBank/DDBJ whole genome shotgun (WGS) entry which is preliminary data.</text>
</comment>
<comment type="subcellular location">
    <subcellularLocation>
        <location evidence="1 7">Secreted</location>
        <location evidence="1 7">Cell wall</location>
    </subcellularLocation>
</comment>
<feature type="chain" id="PRO_5040528763" description="Hydrophobin" evidence="7">
    <location>
        <begin position="20"/>
        <end position="110"/>
    </location>
</feature>
<gene>
    <name evidence="8" type="ORF">LshimejAT787_0805820</name>
</gene>
<dbReference type="OrthoDB" id="4225815at2759"/>
<keyword evidence="3 7" id="KW-0134">Cell wall</keyword>
<dbReference type="SMART" id="SM00075">
    <property type="entry name" value="HYDRO"/>
    <property type="match status" value="1"/>
</dbReference>
<sequence>MFSNAALFSLVALAVSAVAVPNQPQYSCNSGTLQCCNQLADSQSASGAALLGSLLGAAAQGITGQFGVQCNPIGGIAVQGNSCATQPVCCDDNKINGLVAVGCIPANVNV</sequence>
<dbReference type="SMR" id="A0A9P3PSY8"/>
<protein>
    <recommendedName>
        <fullName evidence="7">Hydrophobin</fullName>
    </recommendedName>
</protein>
<keyword evidence="4 7" id="KW-0964">Secreted</keyword>
<evidence type="ECO:0000313" key="9">
    <source>
        <dbReference type="Proteomes" id="UP001063166"/>
    </source>
</evidence>
<evidence type="ECO:0000256" key="6">
    <source>
        <dbReference type="ARBA" id="ARBA00023157"/>
    </source>
</evidence>
<keyword evidence="9" id="KW-1185">Reference proteome</keyword>
<dbReference type="Pfam" id="PF01185">
    <property type="entry name" value="Hydrophobin"/>
    <property type="match status" value="1"/>
</dbReference>
<feature type="signal peptide" evidence="7">
    <location>
        <begin position="1"/>
        <end position="19"/>
    </location>
</feature>
<dbReference type="AlphaFoldDB" id="A0A9P3PSY8"/>
<dbReference type="GO" id="GO:0005199">
    <property type="term" value="F:structural constituent of cell wall"/>
    <property type="evidence" value="ECO:0007669"/>
    <property type="project" value="InterPro"/>
</dbReference>
<proteinExistence type="inferred from homology"/>
<evidence type="ECO:0000256" key="4">
    <source>
        <dbReference type="ARBA" id="ARBA00022525"/>
    </source>
</evidence>
<dbReference type="CDD" id="cd23507">
    <property type="entry name" value="hydrophobin_I"/>
    <property type="match status" value="1"/>
</dbReference>
<dbReference type="Proteomes" id="UP001063166">
    <property type="component" value="Unassembled WGS sequence"/>
</dbReference>
<evidence type="ECO:0000313" key="8">
    <source>
        <dbReference type="EMBL" id="GLB40711.1"/>
    </source>
</evidence>
<name>A0A9P3PSY8_LYOSH</name>